<evidence type="ECO:0000313" key="3">
    <source>
        <dbReference type="Proteomes" id="UP000681720"/>
    </source>
</evidence>
<dbReference type="AlphaFoldDB" id="A0A8S2W7P9"/>
<feature type="transmembrane region" description="Helical" evidence="1">
    <location>
        <begin position="12"/>
        <end position="30"/>
    </location>
</feature>
<comment type="caution">
    <text evidence="2">The sequence shown here is derived from an EMBL/GenBank/DDBJ whole genome shotgun (WGS) entry which is preliminary data.</text>
</comment>
<keyword evidence="1" id="KW-1133">Transmembrane helix</keyword>
<protein>
    <submittedName>
        <fullName evidence="2">Uncharacterized protein</fullName>
    </submittedName>
</protein>
<name>A0A8S2W7P9_9BILA</name>
<reference evidence="2" key="1">
    <citation type="submission" date="2021-02" db="EMBL/GenBank/DDBJ databases">
        <authorList>
            <person name="Nowell W R."/>
        </authorList>
    </citation>
    <scope>NUCLEOTIDE SEQUENCE</scope>
</reference>
<gene>
    <name evidence="2" type="ORF">GIL414_LOCUS31554</name>
</gene>
<keyword evidence="1" id="KW-0472">Membrane</keyword>
<evidence type="ECO:0000313" key="2">
    <source>
        <dbReference type="EMBL" id="CAF4431258.1"/>
    </source>
</evidence>
<dbReference type="EMBL" id="CAJOBJ010064230">
    <property type="protein sequence ID" value="CAF4431258.1"/>
    <property type="molecule type" value="Genomic_DNA"/>
</dbReference>
<organism evidence="2 3">
    <name type="scientific">Rotaria magnacalcarata</name>
    <dbReference type="NCBI Taxonomy" id="392030"/>
    <lineage>
        <taxon>Eukaryota</taxon>
        <taxon>Metazoa</taxon>
        <taxon>Spiralia</taxon>
        <taxon>Gnathifera</taxon>
        <taxon>Rotifera</taxon>
        <taxon>Eurotatoria</taxon>
        <taxon>Bdelloidea</taxon>
        <taxon>Philodinida</taxon>
        <taxon>Philodinidae</taxon>
        <taxon>Rotaria</taxon>
    </lineage>
</organism>
<dbReference type="Proteomes" id="UP000681720">
    <property type="component" value="Unassembled WGS sequence"/>
</dbReference>
<feature type="non-terminal residue" evidence="2">
    <location>
        <position position="31"/>
    </location>
</feature>
<evidence type="ECO:0000256" key="1">
    <source>
        <dbReference type="SAM" id="Phobius"/>
    </source>
</evidence>
<sequence length="31" mass="3550">MLNSSNEPIHHHFVIQYLSIYALILIIVGTL</sequence>
<accession>A0A8S2W7P9</accession>
<keyword evidence="1" id="KW-0812">Transmembrane</keyword>
<feature type="non-terminal residue" evidence="2">
    <location>
        <position position="1"/>
    </location>
</feature>
<proteinExistence type="predicted"/>